<comment type="caution">
    <text evidence="1">The sequence shown here is derived from an EMBL/GenBank/DDBJ whole genome shotgun (WGS) entry which is preliminary data.</text>
</comment>
<dbReference type="SUPFAM" id="SSF53067">
    <property type="entry name" value="Actin-like ATPase domain"/>
    <property type="match status" value="1"/>
</dbReference>
<dbReference type="AlphaFoldDB" id="X6P6W8"/>
<dbReference type="GO" id="GO:0009254">
    <property type="term" value="P:peptidoglycan turnover"/>
    <property type="evidence" value="ECO:0007669"/>
    <property type="project" value="InterPro"/>
</dbReference>
<dbReference type="InterPro" id="IPR005338">
    <property type="entry name" value="Anhydro_N_Ac-Mur_kinase"/>
</dbReference>
<dbReference type="PANTHER" id="PTHR30605">
    <property type="entry name" value="ANHYDRO-N-ACETYLMURAMIC ACID KINASE"/>
    <property type="match status" value="1"/>
</dbReference>
<dbReference type="Pfam" id="PF03702">
    <property type="entry name" value="AnmK"/>
    <property type="match status" value="2"/>
</dbReference>
<dbReference type="GO" id="GO:0005524">
    <property type="term" value="F:ATP binding"/>
    <property type="evidence" value="ECO:0007669"/>
    <property type="project" value="InterPro"/>
</dbReference>
<evidence type="ECO:0000313" key="1">
    <source>
        <dbReference type="EMBL" id="ETO34290.1"/>
    </source>
</evidence>
<dbReference type="PANTHER" id="PTHR30605:SF0">
    <property type="entry name" value="ANHYDRO-N-ACETYLMURAMIC ACID KINASE"/>
    <property type="match status" value="1"/>
</dbReference>
<dbReference type="InterPro" id="IPR043129">
    <property type="entry name" value="ATPase_NBD"/>
</dbReference>
<dbReference type="GO" id="GO:0006040">
    <property type="term" value="P:amino sugar metabolic process"/>
    <property type="evidence" value="ECO:0007669"/>
    <property type="project" value="InterPro"/>
</dbReference>
<keyword evidence="2" id="KW-1185">Reference proteome</keyword>
<evidence type="ECO:0000313" key="2">
    <source>
        <dbReference type="Proteomes" id="UP000023152"/>
    </source>
</evidence>
<name>X6P6W8_RETFI</name>
<organism evidence="1 2">
    <name type="scientific">Reticulomyxa filosa</name>
    <dbReference type="NCBI Taxonomy" id="46433"/>
    <lineage>
        <taxon>Eukaryota</taxon>
        <taxon>Sar</taxon>
        <taxon>Rhizaria</taxon>
        <taxon>Retaria</taxon>
        <taxon>Foraminifera</taxon>
        <taxon>Monothalamids</taxon>
        <taxon>Reticulomyxidae</taxon>
        <taxon>Reticulomyxa</taxon>
    </lineage>
</organism>
<protein>
    <recommendedName>
        <fullName evidence="3">Anhydro-N-acetylmuramic acid kinase</fullName>
    </recommendedName>
</protein>
<dbReference type="Proteomes" id="UP000023152">
    <property type="component" value="Unassembled WGS sequence"/>
</dbReference>
<dbReference type="EMBL" id="ASPP01002699">
    <property type="protein sequence ID" value="ETO34290.1"/>
    <property type="molecule type" value="Genomic_DNA"/>
</dbReference>
<dbReference type="GO" id="GO:0016773">
    <property type="term" value="F:phosphotransferase activity, alcohol group as acceptor"/>
    <property type="evidence" value="ECO:0007669"/>
    <property type="project" value="InterPro"/>
</dbReference>
<accession>X6P6W8</accession>
<dbReference type="OrthoDB" id="5427593at2759"/>
<evidence type="ECO:0008006" key="3">
    <source>
        <dbReference type="Google" id="ProtNLM"/>
    </source>
</evidence>
<dbReference type="OMA" id="TIWHIPH"/>
<gene>
    <name evidence="1" type="ORF">RFI_02801</name>
</gene>
<dbReference type="Gene3D" id="3.30.420.40">
    <property type="match status" value="2"/>
</dbReference>
<sequence>MSDMVESLRNKKLIVIGLMSGTSMDGIDCALLQTPRQNKTKQKKKDGETIKLQQPNYYECYEYSREFKERLKKILGKTNRTEELTSVETELTRQHMEAVKKFLRKYRLSMDDIDLISFHGHTIYHESKDNMSKAEKKPHEIPSDVIIGRNCASWQIGNGALLSKLTGKPVVYNLRKNDIVHGGQGCPLVPLYHAAIAKYVKQDHPMAFTFPVVFVNIGGVANVTYVDVTTDKEKGSIQTLIAFDCGPGNAILDDFVTQVSGNRHSFDPNGLLYCYKGIHDIRFDVVNKFLQHKFTTNNLSSQGLPKSLDRNQWHSFIFNLLKNYDNNNNNNNNNNVYAQAATIAECTVQSIVHSVDYFGLAKEIKPIPKTWLLCGGGRHNRFFKERIHTVLNDKYSPLLRDISVLNIDDFGLNGDAVEAQCWAS</sequence>
<reference evidence="1 2" key="1">
    <citation type="journal article" date="2013" name="Curr. Biol.">
        <title>The Genome of the Foraminiferan Reticulomyxa filosa.</title>
        <authorList>
            <person name="Glockner G."/>
            <person name="Hulsmann N."/>
            <person name="Schleicher M."/>
            <person name="Noegel A.A."/>
            <person name="Eichinger L."/>
            <person name="Gallinger C."/>
            <person name="Pawlowski J."/>
            <person name="Sierra R."/>
            <person name="Euteneuer U."/>
            <person name="Pillet L."/>
            <person name="Moustafa A."/>
            <person name="Platzer M."/>
            <person name="Groth M."/>
            <person name="Szafranski K."/>
            <person name="Schliwa M."/>
        </authorList>
    </citation>
    <scope>NUCLEOTIDE SEQUENCE [LARGE SCALE GENOMIC DNA]</scope>
</reference>
<proteinExistence type="predicted"/>